<feature type="transmembrane region" description="Helical" evidence="1">
    <location>
        <begin position="21"/>
        <end position="40"/>
    </location>
</feature>
<reference evidence="2 3" key="1">
    <citation type="submission" date="2021-03" db="EMBL/GenBank/DDBJ databases">
        <title>Genomic Encyclopedia of Type Strains, Phase IV (KMG-IV): sequencing the most valuable type-strain genomes for metagenomic binning, comparative biology and taxonomic classification.</title>
        <authorList>
            <person name="Goeker M."/>
        </authorList>
    </citation>
    <scope>NUCLEOTIDE SEQUENCE [LARGE SCALE GENOMIC DNA]</scope>
    <source>
        <strain evidence="2 3">DSM 14349</strain>
    </source>
</reference>
<keyword evidence="1" id="KW-0472">Membrane</keyword>
<keyword evidence="1" id="KW-0812">Transmembrane</keyword>
<feature type="transmembrane region" description="Helical" evidence="1">
    <location>
        <begin position="168"/>
        <end position="189"/>
    </location>
</feature>
<feature type="transmembrane region" description="Helical" evidence="1">
    <location>
        <begin position="104"/>
        <end position="126"/>
    </location>
</feature>
<feature type="transmembrane region" description="Helical" evidence="1">
    <location>
        <begin position="209"/>
        <end position="229"/>
    </location>
</feature>
<evidence type="ECO:0000313" key="3">
    <source>
        <dbReference type="Proteomes" id="UP001519272"/>
    </source>
</evidence>
<dbReference type="EMBL" id="JAGGKG010000019">
    <property type="protein sequence ID" value="MBP1906899.1"/>
    <property type="molecule type" value="Genomic_DNA"/>
</dbReference>
<gene>
    <name evidence="2" type="ORF">J2Z32_003564</name>
</gene>
<feature type="transmembrane region" description="Helical" evidence="1">
    <location>
        <begin position="138"/>
        <end position="159"/>
    </location>
</feature>
<accession>A0ABS4FWR0</accession>
<feature type="transmembrane region" description="Helical" evidence="1">
    <location>
        <begin position="46"/>
        <end position="69"/>
    </location>
</feature>
<dbReference type="RefSeq" id="WP_210090486.1">
    <property type="nucleotide sequence ID" value="NZ_JAGGKG010000019.1"/>
</dbReference>
<organism evidence="2 3">
    <name type="scientific">Paenibacillus turicensis</name>
    <dbReference type="NCBI Taxonomy" id="160487"/>
    <lineage>
        <taxon>Bacteria</taxon>
        <taxon>Bacillati</taxon>
        <taxon>Bacillota</taxon>
        <taxon>Bacilli</taxon>
        <taxon>Bacillales</taxon>
        <taxon>Paenibacillaceae</taxon>
        <taxon>Paenibacillus</taxon>
    </lineage>
</organism>
<evidence type="ECO:0000256" key="1">
    <source>
        <dbReference type="SAM" id="Phobius"/>
    </source>
</evidence>
<protein>
    <submittedName>
        <fullName evidence="2">Membrane protein</fullName>
    </submittedName>
</protein>
<name>A0ABS4FWR0_9BACL</name>
<evidence type="ECO:0000313" key="2">
    <source>
        <dbReference type="EMBL" id="MBP1906899.1"/>
    </source>
</evidence>
<comment type="caution">
    <text evidence="2">The sequence shown here is derived from an EMBL/GenBank/DDBJ whole genome shotgun (WGS) entry which is preliminary data.</text>
</comment>
<keyword evidence="1" id="KW-1133">Transmembrane helix</keyword>
<proteinExistence type="predicted"/>
<dbReference type="Proteomes" id="UP001519272">
    <property type="component" value="Unassembled WGS sequence"/>
</dbReference>
<keyword evidence="3" id="KW-1185">Reference proteome</keyword>
<sequence>MNGWKQGWFIFKRDVITDRLYLIWSLVFMIYTGVMVGIMLDGQTKAFEILSPFSDFMLMVLIPMSGFYFSRRSFHYIRDDSYTKMLWYYRTLPIPIDTIMKSRLIQLVSSLVGNGLILYTTLYISSSYLHTELNIGQMFLFILTWSGFALFINGFYIYFELLFSGRKYLWLTFLILLFTTALVVTFNLLDFHLTTAVIQSVKTQGAGSTYMWSMIVVGVIFLSIMLRIVRNKLQIRDLRQ</sequence>